<proteinExistence type="predicted"/>
<keyword evidence="4" id="KW-1185">Reference proteome</keyword>
<keyword evidence="3" id="KW-0614">Plasmid</keyword>
<organism evidence="3 4">
    <name type="scientific">Acaryochloris marina (strain MBIC 11017)</name>
    <dbReference type="NCBI Taxonomy" id="329726"/>
    <lineage>
        <taxon>Bacteria</taxon>
        <taxon>Bacillati</taxon>
        <taxon>Cyanobacteriota</taxon>
        <taxon>Cyanophyceae</taxon>
        <taxon>Acaryochloridales</taxon>
        <taxon>Acaryochloridaceae</taxon>
        <taxon>Acaryochloris</taxon>
    </lineage>
</organism>
<dbReference type="KEGG" id="amr:AM1_F0138"/>
<feature type="region of interest" description="Disordered" evidence="1">
    <location>
        <begin position="283"/>
        <end position="344"/>
    </location>
</feature>
<feature type="compositionally biased region" description="Polar residues" evidence="1">
    <location>
        <begin position="304"/>
        <end position="317"/>
    </location>
</feature>
<feature type="chain" id="PRO_5002734604" evidence="2">
    <location>
        <begin position="25"/>
        <end position="344"/>
    </location>
</feature>
<feature type="signal peptide" evidence="2">
    <location>
        <begin position="1"/>
        <end position="24"/>
    </location>
</feature>
<feature type="compositionally biased region" description="Pro residues" evidence="1">
    <location>
        <begin position="325"/>
        <end position="344"/>
    </location>
</feature>
<dbReference type="RefSeq" id="WP_012168201.1">
    <property type="nucleotide sequence ID" value="NC_009931.1"/>
</dbReference>
<sequence>MSPHKSIICSVLLLSVLSPLSVYANPQPGDSPYNVSDVFTPSGDQPKSKGGLLGKLAKVSNSKEFKSVQDIAKYVNLGAGLLRTTGLNVTPYLNYPNILLGLLSLQQKPDSDLQNPEAIAESQSLLEVLGAAGLPDPEKAKIVFSDYDLDAEADSENNIFGVPPALQKRISNNLSQIKAGQAELNLLLGSKGQELIKSARSSIAQAVASSASIADQAEQATSSQDVLKLARRQEAETAKIGQATYEEAVQTRAAIYQGNKQLYNLAEIAQERKKAEQIERSFVNSGQMGEMGRLAGLVGPATPNRPTRNNRSVPQSQLPRLPRLPGNPVPPATPSSPRTPPFRP</sequence>
<dbReference type="HOGENOM" id="CLU_805669_0_0_3"/>
<dbReference type="AlphaFoldDB" id="A8ZPT1"/>
<protein>
    <submittedName>
        <fullName evidence="3">Uncharacterized protein</fullName>
    </submittedName>
</protein>
<evidence type="ECO:0000313" key="4">
    <source>
        <dbReference type="Proteomes" id="UP000000268"/>
    </source>
</evidence>
<dbReference type="Proteomes" id="UP000000268">
    <property type="component" value="Plasmid pREB6"/>
</dbReference>
<geneLocation type="plasmid" evidence="3 4">
    <name>pREB6</name>
</geneLocation>
<dbReference type="EMBL" id="CP000843">
    <property type="protein sequence ID" value="ABW32994.1"/>
    <property type="molecule type" value="Genomic_DNA"/>
</dbReference>
<evidence type="ECO:0000256" key="2">
    <source>
        <dbReference type="SAM" id="SignalP"/>
    </source>
</evidence>
<accession>A8ZPT1</accession>
<reference evidence="3 4" key="1">
    <citation type="journal article" date="2008" name="Proc. Natl. Acad. Sci. U.S.A.">
        <title>Niche adaptation and genome expansion in the chlorophyll d-producing cyanobacterium Acaryochloris marina.</title>
        <authorList>
            <person name="Swingley W.D."/>
            <person name="Chen M."/>
            <person name="Cheung P.C."/>
            <person name="Conrad A.L."/>
            <person name="Dejesa L.C."/>
            <person name="Hao J."/>
            <person name="Honchak B.M."/>
            <person name="Karbach L.E."/>
            <person name="Kurdoglu A."/>
            <person name="Lahiri S."/>
            <person name="Mastrian S.D."/>
            <person name="Miyashita H."/>
            <person name="Page L."/>
            <person name="Ramakrishna P."/>
            <person name="Satoh S."/>
            <person name="Sattley W.M."/>
            <person name="Shimada Y."/>
            <person name="Taylor H.L."/>
            <person name="Tomo T."/>
            <person name="Tsuchiya T."/>
            <person name="Wang Z.T."/>
            <person name="Raymond J."/>
            <person name="Mimuro M."/>
            <person name="Blankenship R.E."/>
            <person name="Touchman J.W."/>
        </authorList>
    </citation>
    <scope>NUCLEOTIDE SEQUENCE [LARGE SCALE GENOMIC DNA]</scope>
    <source>
        <strain evidence="4">MBIC 11017</strain>
        <plasmid evidence="4">Plasmid pREB6</plasmid>
    </source>
</reference>
<evidence type="ECO:0000256" key="1">
    <source>
        <dbReference type="SAM" id="MobiDB-lite"/>
    </source>
</evidence>
<gene>
    <name evidence="3" type="ordered locus">AM1_F0138</name>
</gene>
<keyword evidence="2" id="KW-0732">Signal</keyword>
<name>A8ZPT1_ACAM1</name>
<evidence type="ECO:0000313" key="3">
    <source>
        <dbReference type="EMBL" id="ABW32994.1"/>
    </source>
</evidence>